<organism evidence="2 3">
    <name type="scientific">Pseudaquabacterium terrae</name>
    <dbReference type="NCBI Taxonomy" id="2732868"/>
    <lineage>
        <taxon>Bacteria</taxon>
        <taxon>Pseudomonadati</taxon>
        <taxon>Pseudomonadota</taxon>
        <taxon>Betaproteobacteria</taxon>
        <taxon>Burkholderiales</taxon>
        <taxon>Sphaerotilaceae</taxon>
        <taxon>Pseudaquabacterium</taxon>
    </lineage>
</organism>
<feature type="compositionally biased region" description="Polar residues" evidence="1">
    <location>
        <begin position="23"/>
        <end position="35"/>
    </location>
</feature>
<dbReference type="RefSeq" id="WP_173123637.1">
    <property type="nucleotide sequence ID" value="NZ_JABRWJ010000004.1"/>
</dbReference>
<feature type="region of interest" description="Disordered" evidence="1">
    <location>
        <begin position="1"/>
        <end position="73"/>
    </location>
</feature>
<protein>
    <recommendedName>
        <fullName evidence="4">DUF883 domain-containing protein</fullName>
    </recommendedName>
</protein>
<dbReference type="Proteomes" id="UP000737171">
    <property type="component" value="Unassembled WGS sequence"/>
</dbReference>
<dbReference type="EMBL" id="JABRWJ010000004">
    <property type="protein sequence ID" value="NRF68202.1"/>
    <property type="molecule type" value="Genomic_DNA"/>
</dbReference>
<evidence type="ECO:0000256" key="1">
    <source>
        <dbReference type="SAM" id="MobiDB-lite"/>
    </source>
</evidence>
<gene>
    <name evidence="2" type="ORF">HLB44_14505</name>
</gene>
<keyword evidence="3" id="KW-1185">Reference proteome</keyword>
<feature type="compositionally biased region" description="Low complexity" evidence="1">
    <location>
        <begin position="9"/>
        <end position="22"/>
    </location>
</feature>
<reference evidence="2 3" key="1">
    <citation type="submission" date="2020-05" db="EMBL/GenBank/DDBJ databases">
        <title>Aquincola sp. isolate from soil.</title>
        <authorList>
            <person name="Han J."/>
            <person name="Kim D.-U."/>
        </authorList>
    </citation>
    <scope>NUCLEOTIDE SEQUENCE [LARGE SCALE GENOMIC DNA]</scope>
    <source>
        <strain evidence="2 3">S2</strain>
    </source>
</reference>
<accession>A0ABX2EHT6</accession>
<name>A0ABX2EHT6_9BURK</name>
<evidence type="ECO:0000313" key="2">
    <source>
        <dbReference type="EMBL" id="NRF68202.1"/>
    </source>
</evidence>
<proteinExistence type="predicted"/>
<evidence type="ECO:0008006" key="4">
    <source>
        <dbReference type="Google" id="ProtNLM"/>
    </source>
</evidence>
<comment type="caution">
    <text evidence="2">The sequence shown here is derived from an EMBL/GenBank/DDBJ whole genome shotgun (WGS) entry which is preliminary data.</text>
</comment>
<evidence type="ECO:0000313" key="3">
    <source>
        <dbReference type="Proteomes" id="UP000737171"/>
    </source>
</evidence>
<sequence length="155" mass="15888">MANEFPTQTSNPTTTPTGSNTGVSRSTGPLGSPTITPAAGVAPSGLQSTASAKPIGADGTPGGATPATGDATTERTLERAVKATHEAVDRAAGSVEQAADKLRTSMDKLNSLEQEWAETLRTRVREHPLASCAAALAVGLMIGRISAPSRHDRRE</sequence>